<feature type="domain" description="SUEL-type lectin" evidence="3">
    <location>
        <begin position="34"/>
        <end position="139"/>
    </location>
</feature>
<dbReference type="CDD" id="cd22829">
    <property type="entry name" value="Gal_Rha_Lectin_EVA1_EVA1C_rpt2"/>
    <property type="match status" value="1"/>
</dbReference>
<feature type="compositionally biased region" description="Polar residues" evidence="1">
    <location>
        <begin position="444"/>
        <end position="453"/>
    </location>
</feature>
<keyword evidence="5" id="KW-1185">Reference proteome</keyword>
<organism evidence="4 5">
    <name type="scientific">Rhipicephalus microplus</name>
    <name type="common">Cattle tick</name>
    <name type="synonym">Boophilus microplus</name>
    <dbReference type="NCBI Taxonomy" id="6941"/>
    <lineage>
        <taxon>Eukaryota</taxon>
        <taxon>Metazoa</taxon>
        <taxon>Ecdysozoa</taxon>
        <taxon>Arthropoda</taxon>
        <taxon>Chelicerata</taxon>
        <taxon>Arachnida</taxon>
        <taxon>Acari</taxon>
        <taxon>Parasitiformes</taxon>
        <taxon>Ixodida</taxon>
        <taxon>Ixodoidea</taxon>
        <taxon>Ixodidae</taxon>
        <taxon>Rhipicephalinae</taxon>
        <taxon>Rhipicephalus</taxon>
        <taxon>Boophilus</taxon>
    </lineage>
</organism>
<keyword evidence="2" id="KW-1133">Transmembrane helix</keyword>
<feature type="region of interest" description="Disordered" evidence="1">
    <location>
        <begin position="250"/>
        <end position="294"/>
    </location>
</feature>
<evidence type="ECO:0000313" key="4">
    <source>
        <dbReference type="EMBL" id="KAH8022301.1"/>
    </source>
</evidence>
<proteinExistence type="predicted"/>
<evidence type="ECO:0000313" key="5">
    <source>
        <dbReference type="Proteomes" id="UP000821866"/>
    </source>
</evidence>
<feature type="transmembrane region" description="Helical" evidence="2">
    <location>
        <begin position="344"/>
        <end position="363"/>
    </location>
</feature>
<gene>
    <name evidence="4" type="ORF">HPB51_023206</name>
</gene>
<dbReference type="PROSITE" id="PS50228">
    <property type="entry name" value="SUEL_LECTIN"/>
    <property type="match status" value="2"/>
</dbReference>
<dbReference type="Proteomes" id="UP000821866">
    <property type="component" value="Chromosome 7"/>
</dbReference>
<evidence type="ECO:0000256" key="2">
    <source>
        <dbReference type="SAM" id="Phobius"/>
    </source>
</evidence>
<name>A0A9J6DJG8_RHIMP</name>
<protein>
    <recommendedName>
        <fullName evidence="3">SUEL-type lectin domain-containing protein</fullName>
    </recommendedName>
</protein>
<dbReference type="InterPro" id="IPR000922">
    <property type="entry name" value="Lectin_gal-bd_dom"/>
</dbReference>
<dbReference type="CDD" id="cd22828">
    <property type="entry name" value="Gal_Rha_Lectin_EVA1_EVA1C_rpt1"/>
    <property type="match status" value="1"/>
</dbReference>
<dbReference type="AlphaFoldDB" id="A0A9J6DJG8"/>
<dbReference type="Gene3D" id="2.60.120.740">
    <property type="match status" value="2"/>
</dbReference>
<accession>A0A9J6DJG8</accession>
<dbReference type="GO" id="GO:0030246">
    <property type="term" value="F:carbohydrate binding"/>
    <property type="evidence" value="ECO:0007669"/>
    <property type="project" value="InterPro"/>
</dbReference>
<reference evidence="4" key="1">
    <citation type="journal article" date="2020" name="Cell">
        <title>Large-Scale Comparative Analyses of Tick Genomes Elucidate Their Genetic Diversity and Vector Capacities.</title>
        <authorList>
            <consortium name="Tick Genome and Microbiome Consortium (TIGMIC)"/>
            <person name="Jia N."/>
            <person name="Wang J."/>
            <person name="Shi W."/>
            <person name="Du L."/>
            <person name="Sun Y."/>
            <person name="Zhan W."/>
            <person name="Jiang J.F."/>
            <person name="Wang Q."/>
            <person name="Zhang B."/>
            <person name="Ji P."/>
            <person name="Bell-Sakyi L."/>
            <person name="Cui X.M."/>
            <person name="Yuan T.T."/>
            <person name="Jiang B.G."/>
            <person name="Yang W.F."/>
            <person name="Lam T.T."/>
            <person name="Chang Q.C."/>
            <person name="Ding S.J."/>
            <person name="Wang X.J."/>
            <person name="Zhu J.G."/>
            <person name="Ruan X.D."/>
            <person name="Zhao L."/>
            <person name="Wei J.T."/>
            <person name="Ye R.Z."/>
            <person name="Que T.C."/>
            <person name="Du C.H."/>
            <person name="Zhou Y.H."/>
            <person name="Cheng J.X."/>
            <person name="Dai P.F."/>
            <person name="Guo W.B."/>
            <person name="Han X.H."/>
            <person name="Huang E.J."/>
            <person name="Li L.F."/>
            <person name="Wei W."/>
            <person name="Gao Y.C."/>
            <person name="Liu J.Z."/>
            <person name="Shao H.Z."/>
            <person name="Wang X."/>
            <person name="Wang C.C."/>
            <person name="Yang T.C."/>
            <person name="Huo Q.B."/>
            <person name="Li W."/>
            <person name="Chen H.Y."/>
            <person name="Chen S.E."/>
            <person name="Zhou L.G."/>
            <person name="Ni X.B."/>
            <person name="Tian J.H."/>
            <person name="Sheng Y."/>
            <person name="Liu T."/>
            <person name="Pan Y.S."/>
            <person name="Xia L.Y."/>
            <person name="Li J."/>
            <person name="Zhao F."/>
            <person name="Cao W.C."/>
        </authorList>
    </citation>
    <scope>NUCLEOTIDE SEQUENCE</scope>
    <source>
        <strain evidence="4">Rmic-2018</strain>
    </source>
</reference>
<comment type="caution">
    <text evidence="4">The sequence shown here is derived from an EMBL/GenBank/DDBJ whole genome shotgun (WGS) entry which is preliminary data.</text>
</comment>
<dbReference type="EMBL" id="JABSTU010000009">
    <property type="protein sequence ID" value="KAH8022301.1"/>
    <property type="molecule type" value="Genomic_DNA"/>
</dbReference>
<dbReference type="InterPro" id="IPR043159">
    <property type="entry name" value="Lectin_gal-bd_sf"/>
</dbReference>
<keyword evidence="2" id="KW-0812">Transmembrane</keyword>
<dbReference type="PANTHER" id="PTHR46780">
    <property type="entry name" value="PROTEIN EVA-1"/>
    <property type="match status" value="1"/>
</dbReference>
<sequence length="453" mass="50141">MGVSITQGFHGLSLRELVWRALLSGTLKTFQKFACDGQELQLRCFRNTSISISVAQYGRSVPYHMLCPPPSHEEGGATSARREQEYNGSVECIAKEALKVVEAACREKRECMVKTDVKSFMVDPCPGVYKYAEVAYKCRPTTFSNRIVCENGVLNLRCHKNLRIVVYSANFGGTEKGVPECPQRQDVKLSVCQVSYATETVLTSCHGRRRCTVAATMGTFGNPGCHKDSRLYLKVVYTCAPKEILKELDIGGTDSPKDRMDEEEEGYVEEAGYQPSSSSPEAGPMDQNLVPEPSNRKIDMLRDRTAEDDKHVNCTLNGSGHRAIGFITEWVAAYKFVKANKEKFILYVLLSLGFGVVAFLAVLSARLYAQGRREEPHEPETKLSEPLSGSFDDCDGGGVGVDQVDTSTGCSVTRHAHTIEVVRYASRPGISHHDSDTYPRAPVTRSTTSYYYS</sequence>
<evidence type="ECO:0000259" key="3">
    <source>
        <dbReference type="PROSITE" id="PS50228"/>
    </source>
</evidence>
<keyword evidence="2" id="KW-0472">Membrane</keyword>
<feature type="region of interest" description="Disordered" evidence="1">
    <location>
        <begin position="433"/>
        <end position="453"/>
    </location>
</feature>
<feature type="compositionally biased region" description="Basic and acidic residues" evidence="1">
    <location>
        <begin position="250"/>
        <end position="260"/>
    </location>
</feature>
<reference evidence="4" key="2">
    <citation type="submission" date="2021-09" db="EMBL/GenBank/DDBJ databases">
        <authorList>
            <person name="Jia N."/>
            <person name="Wang J."/>
            <person name="Shi W."/>
            <person name="Du L."/>
            <person name="Sun Y."/>
            <person name="Zhan W."/>
            <person name="Jiang J."/>
            <person name="Wang Q."/>
            <person name="Zhang B."/>
            <person name="Ji P."/>
            <person name="Sakyi L.B."/>
            <person name="Cui X."/>
            <person name="Yuan T."/>
            <person name="Jiang B."/>
            <person name="Yang W."/>
            <person name="Lam T.T.-Y."/>
            <person name="Chang Q."/>
            <person name="Ding S."/>
            <person name="Wang X."/>
            <person name="Zhu J."/>
            <person name="Ruan X."/>
            <person name="Zhao L."/>
            <person name="Wei J."/>
            <person name="Que T."/>
            <person name="Du C."/>
            <person name="Cheng J."/>
            <person name="Dai P."/>
            <person name="Han X."/>
            <person name="Huang E."/>
            <person name="Gao Y."/>
            <person name="Liu J."/>
            <person name="Shao H."/>
            <person name="Ye R."/>
            <person name="Li L."/>
            <person name="Wei W."/>
            <person name="Wang X."/>
            <person name="Wang C."/>
            <person name="Huo Q."/>
            <person name="Li W."/>
            <person name="Guo W."/>
            <person name="Chen H."/>
            <person name="Chen S."/>
            <person name="Zhou L."/>
            <person name="Zhou L."/>
            <person name="Ni X."/>
            <person name="Tian J."/>
            <person name="Zhou Y."/>
            <person name="Sheng Y."/>
            <person name="Liu T."/>
            <person name="Pan Y."/>
            <person name="Xia L."/>
            <person name="Li J."/>
            <person name="Zhao F."/>
            <person name="Cao W."/>
        </authorList>
    </citation>
    <scope>NUCLEOTIDE SEQUENCE</scope>
    <source>
        <strain evidence="4">Rmic-2018</strain>
        <tissue evidence="4">Larvae</tissue>
    </source>
</reference>
<dbReference type="VEuPathDB" id="VectorBase:LOC119173835"/>
<dbReference type="Pfam" id="PF02140">
    <property type="entry name" value="SUEL_Lectin"/>
    <property type="match status" value="2"/>
</dbReference>
<feature type="domain" description="SUEL-type lectin" evidence="3">
    <location>
        <begin position="148"/>
        <end position="240"/>
    </location>
</feature>
<evidence type="ECO:0000256" key="1">
    <source>
        <dbReference type="SAM" id="MobiDB-lite"/>
    </source>
</evidence>